<reference evidence="2 3" key="1">
    <citation type="submission" date="2019-03" db="EMBL/GenBank/DDBJ databases">
        <title>First draft genome of Liparis tanakae, snailfish: a comprehensive survey of snailfish specific genes.</title>
        <authorList>
            <person name="Kim W."/>
            <person name="Song I."/>
            <person name="Jeong J.-H."/>
            <person name="Kim D."/>
            <person name="Kim S."/>
            <person name="Ryu S."/>
            <person name="Song J.Y."/>
            <person name="Lee S.K."/>
        </authorList>
    </citation>
    <scope>NUCLEOTIDE SEQUENCE [LARGE SCALE GENOMIC DNA]</scope>
    <source>
        <tissue evidence="2">Muscle</tissue>
    </source>
</reference>
<dbReference type="AlphaFoldDB" id="A0A4Z2GNY4"/>
<evidence type="ECO:0000256" key="1">
    <source>
        <dbReference type="SAM" id="MobiDB-lite"/>
    </source>
</evidence>
<feature type="region of interest" description="Disordered" evidence="1">
    <location>
        <begin position="1"/>
        <end position="65"/>
    </location>
</feature>
<gene>
    <name evidence="2" type="ORF">EYF80_035298</name>
</gene>
<evidence type="ECO:0000313" key="3">
    <source>
        <dbReference type="Proteomes" id="UP000314294"/>
    </source>
</evidence>
<name>A0A4Z2GNY4_9TELE</name>
<dbReference type="EMBL" id="SRLO01000482">
    <property type="protein sequence ID" value="TNN54523.1"/>
    <property type="molecule type" value="Genomic_DNA"/>
</dbReference>
<organism evidence="2 3">
    <name type="scientific">Liparis tanakae</name>
    <name type="common">Tanaka's snailfish</name>
    <dbReference type="NCBI Taxonomy" id="230148"/>
    <lineage>
        <taxon>Eukaryota</taxon>
        <taxon>Metazoa</taxon>
        <taxon>Chordata</taxon>
        <taxon>Craniata</taxon>
        <taxon>Vertebrata</taxon>
        <taxon>Euteleostomi</taxon>
        <taxon>Actinopterygii</taxon>
        <taxon>Neopterygii</taxon>
        <taxon>Teleostei</taxon>
        <taxon>Neoteleostei</taxon>
        <taxon>Acanthomorphata</taxon>
        <taxon>Eupercaria</taxon>
        <taxon>Perciformes</taxon>
        <taxon>Cottioidei</taxon>
        <taxon>Cottales</taxon>
        <taxon>Liparidae</taxon>
        <taxon>Liparis</taxon>
    </lineage>
</organism>
<keyword evidence="3" id="KW-1185">Reference proteome</keyword>
<proteinExistence type="predicted"/>
<feature type="compositionally biased region" description="Basic and acidic residues" evidence="1">
    <location>
        <begin position="1"/>
        <end position="23"/>
    </location>
</feature>
<evidence type="ECO:0000313" key="2">
    <source>
        <dbReference type="EMBL" id="TNN54523.1"/>
    </source>
</evidence>
<dbReference type="Proteomes" id="UP000314294">
    <property type="component" value="Unassembled WGS sequence"/>
</dbReference>
<comment type="caution">
    <text evidence="2">The sequence shown here is derived from an EMBL/GenBank/DDBJ whole genome shotgun (WGS) entry which is preliminary data.</text>
</comment>
<sequence>MTQDDAVQRQHNDLNADDGHRGADGVPSTPTAWRSRGAAQPGALAYHKPLHSNNKQRGSSECGPS</sequence>
<accession>A0A4Z2GNY4</accession>
<protein>
    <submittedName>
        <fullName evidence="2">Uncharacterized protein</fullName>
    </submittedName>
</protein>